<dbReference type="SUPFAM" id="SSF82861">
    <property type="entry name" value="Mechanosensitive channel protein MscS (YggB), transmembrane region"/>
    <property type="match status" value="1"/>
</dbReference>
<reference evidence="16 17" key="1">
    <citation type="submission" date="2019-02" db="EMBL/GenBank/DDBJ databases">
        <authorList>
            <person name="Li S.-H."/>
        </authorList>
    </citation>
    <scope>NUCLEOTIDE SEQUENCE [LARGE SCALE GENOMIC DNA]</scope>
    <source>
        <strain evidence="16 17">IMCC14385</strain>
    </source>
</reference>
<feature type="signal peptide" evidence="10">
    <location>
        <begin position="1"/>
        <end position="24"/>
    </location>
</feature>
<dbReference type="Gene3D" id="2.30.30.60">
    <property type="match status" value="1"/>
</dbReference>
<feature type="chain" id="PRO_5024893918" evidence="10">
    <location>
        <begin position="25"/>
        <end position="1085"/>
    </location>
</feature>
<accession>A0A5P9NL78</accession>
<dbReference type="InterPro" id="IPR052702">
    <property type="entry name" value="MscS-like_channel"/>
</dbReference>
<evidence type="ECO:0000256" key="1">
    <source>
        <dbReference type="ARBA" id="ARBA00004651"/>
    </source>
</evidence>
<evidence type="ECO:0000256" key="7">
    <source>
        <dbReference type="SAM" id="Coils"/>
    </source>
</evidence>
<evidence type="ECO:0000259" key="15">
    <source>
        <dbReference type="Pfam" id="PF21088"/>
    </source>
</evidence>
<feature type="domain" description="Mechanosensitive ion channel MscS C-terminal" evidence="14">
    <location>
        <begin position="980"/>
        <end position="1059"/>
    </location>
</feature>
<feature type="transmembrane region" description="Helical" evidence="9">
    <location>
        <begin position="817"/>
        <end position="837"/>
    </location>
</feature>
<feature type="transmembrane region" description="Helical" evidence="9">
    <location>
        <begin position="776"/>
        <end position="797"/>
    </location>
</feature>
<keyword evidence="10" id="KW-0732">Signal</keyword>
<feature type="domain" description="Mechanosensitive ion channel MscS porin" evidence="13">
    <location>
        <begin position="42"/>
        <end position="268"/>
    </location>
</feature>
<protein>
    <submittedName>
        <fullName evidence="16">Mechanosensitive ion channel</fullName>
    </submittedName>
</protein>
<name>A0A5P9NL78_9GAMM</name>
<dbReference type="PANTHER" id="PTHR30347:SF1">
    <property type="entry name" value="MECHANOSENSITIVE CHANNEL MSCK"/>
    <property type="match status" value="1"/>
</dbReference>
<dbReference type="InterPro" id="IPR023408">
    <property type="entry name" value="MscS_beta-dom_sf"/>
</dbReference>
<evidence type="ECO:0000259" key="14">
    <source>
        <dbReference type="Pfam" id="PF21082"/>
    </source>
</evidence>
<dbReference type="AlphaFoldDB" id="A0A5P9NL78"/>
<evidence type="ECO:0000313" key="16">
    <source>
        <dbReference type="EMBL" id="QFU76623.1"/>
    </source>
</evidence>
<dbReference type="InterPro" id="IPR049142">
    <property type="entry name" value="MS_channel_1st"/>
</dbReference>
<dbReference type="InterPro" id="IPR011014">
    <property type="entry name" value="MscS_channel_TM-2"/>
</dbReference>
<dbReference type="EMBL" id="CP036422">
    <property type="protein sequence ID" value="QFU76623.1"/>
    <property type="molecule type" value="Genomic_DNA"/>
</dbReference>
<keyword evidence="5 9" id="KW-1133">Transmembrane helix</keyword>
<evidence type="ECO:0000259" key="11">
    <source>
        <dbReference type="Pfam" id="PF00924"/>
    </source>
</evidence>
<feature type="region of interest" description="Disordered" evidence="8">
    <location>
        <begin position="739"/>
        <end position="759"/>
    </location>
</feature>
<evidence type="ECO:0000256" key="4">
    <source>
        <dbReference type="ARBA" id="ARBA00022692"/>
    </source>
</evidence>
<evidence type="ECO:0000313" key="17">
    <source>
        <dbReference type="Proteomes" id="UP000326287"/>
    </source>
</evidence>
<evidence type="ECO:0000256" key="6">
    <source>
        <dbReference type="ARBA" id="ARBA00023136"/>
    </source>
</evidence>
<proteinExistence type="inferred from homology"/>
<feature type="transmembrane region" description="Helical" evidence="9">
    <location>
        <begin position="637"/>
        <end position="659"/>
    </location>
</feature>
<feature type="transmembrane region" description="Helical" evidence="9">
    <location>
        <begin position="613"/>
        <end position="631"/>
    </location>
</feature>
<dbReference type="InterPro" id="IPR011066">
    <property type="entry name" value="MscS_channel_C_sf"/>
</dbReference>
<dbReference type="Pfam" id="PF12794">
    <property type="entry name" value="MscS_TM"/>
    <property type="match status" value="1"/>
</dbReference>
<feature type="domain" description="Mechanosensitive ion channel transmembrane helices 2/3" evidence="15">
    <location>
        <begin position="868"/>
        <end position="905"/>
    </location>
</feature>
<evidence type="ECO:0000256" key="10">
    <source>
        <dbReference type="SAM" id="SignalP"/>
    </source>
</evidence>
<dbReference type="RefSeq" id="WP_153239765.1">
    <property type="nucleotide sequence ID" value="NZ_CP036422.1"/>
</dbReference>
<evidence type="ECO:0000256" key="3">
    <source>
        <dbReference type="ARBA" id="ARBA00022475"/>
    </source>
</evidence>
<dbReference type="SUPFAM" id="SSF50182">
    <property type="entry name" value="Sm-like ribonucleoproteins"/>
    <property type="match status" value="1"/>
</dbReference>
<dbReference type="Pfam" id="PF12795">
    <property type="entry name" value="MscS_porin"/>
    <property type="match status" value="1"/>
</dbReference>
<feature type="domain" description="Mechanosensitive ion channel MscS" evidence="11">
    <location>
        <begin position="907"/>
        <end position="972"/>
    </location>
</feature>
<dbReference type="Proteomes" id="UP000326287">
    <property type="component" value="Chromosome"/>
</dbReference>
<evidence type="ECO:0000256" key="2">
    <source>
        <dbReference type="ARBA" id="ARBA00008017"/>
    </source>
</evidence>
<evidence type="ECO:0000259" key="12">
    <source>
        <dbReference type="Pfam" id="PF12794"/>
    </source>
</evidence>
<dbReference type="Pfam" id="PF21088">
    <property type="entry name" value="MS_channel_1st"/>
    <property type="match status" value="1"/>
</dbReference>
<dbReference type="PANTHER" id="PTHR30347">
    <property type="entry name" value="POTASSIUM CHANNEL RELATED"/>
    <property type="match status" value="1"/>
</dbReference>
<keyword evidence="4 9" id="KW-0812">Transmembrane</keyword>
<evidence type="ECO:0000256" key="9">
    <source>
        <dbReference type="SAM" id="Phobius"/>
    </source>
</evidence>
<dbReference type="GO" id="GO:0005886">
    <property type="term" value="C:plasma membrane"/>
    <property type="evidence" value="ECO:0007669"/>
    <property type="project" value="UniProtKB-SubCell"/>
</dbReference>
<dbReference type="Pfam" id="PF00924">
    <property type="entry name" value="MS_channel_2nd"/>
    <property type="match status" value="1"/>
</dbReference>
<dbReference type="SUPFAM" id="SSF82689">
    <property type="entry name" value="Mechanosensitive channel protein MscS (YggB), C-terminal domain"/>
    <property type="match status" value="1"/>
</dbReference>
<organism evidence="16 17">
    <name type="scientific">Halioglobus maricola</name>
    <dbReference type="NCBI Taxonomy" id="2601894"/>
    <lineage>
        <taxon>Bacteria</taxon>
        <taxon>Pseudomonadati</taxon>
        <taxon>Pseudomonadota</taxon>
        <taxon>Gammaproteobacteria</taxon>
        <taxon>Cellvibrionales</taxon>
        <taxon>Halieaceae</taxon>
        <taxon>Halioglobus</taxon>
    </lineage>
</organism>
<evidence type="ECO:0000256" key="5">
    <source>
        <dbReference type="ARBA" id="ARBA00022989"/>
    </source>
</evidence>
<feature type="transmembrane region" description="Helical" evidence="9">
    <location>
        <begin position="891"/>
        <end position="919"/>
    </location>
</feature>
<dbReference type="InterPro" id="IPR010920">
    <property type="entry name" value="LSM_dom_sf"/>
</dbReference>
<evidence type="ECO:0000256" key="8">
    <source>
        <dbReference type="SAM" id="MobiDB-lite"/>
    </source>
</evidence>
<dbReference type="InterPro" id="IPR049278">
    <property type="entry name" value="MS_channel_C"/>
</dbReference>
<gene>
    <name evidence="16" type="ORF">EY643_13695</name>
</gene>
<keyword evidence="3" id="KW-1003">Cell membrane</keyword>
<dbReference type="Pfam" id="PF21082">
    <property type="entry name" value="MS_channel_3rd"/>
    <property type="match status" value="1"/>
</dbReference>
<comment type="subcellular location">
    <subcellularLocation>
        <location evidence="1">Cell membrane</location>
        <topology evidence="1">Multi-pass membrane protein</topology>
    </subcellularLocation>
</comment>
<dbReference type="OrthoDB" id="9799209at2"/>
<dbReference type="Gene3D" id="1.10.287.1260">
    <property type="match status" value="1"/>
</dbReference>
<feature type="transmembrane region" description="Helical" evidence="9">
    <location>
        <begin position="699"/>
        <end position="721"/>
    </location>
</feature>
<dbReference type="Gene3D" id="3.30.70.100">
    <property type="match status" value="1"/>
</dbReference>
<feature type="coiled-coil region" evidence="7">
    <location>
        <begin position="50"/>
        <end position="135"/>
    </location>
</feature>
<feature type="transmembrane region" description="Helical" evidence="9">
    <location>
        <begin position="525"/>
        <end position="552"/>
    </location>
</feature>
<dbReference type="InterPro" id="IPR006685">
    <property type="entry name" value="MscS_channel_2nd"/>
</dbReference>
<dbReference type="InterPro" id="IPR024393">
    <property type="entry name" value="MscS_porin"/>
</dbReference>
<dbReference type="InterPro" id="IPR025692">
    <property type="entry name" value="MscS_IM_dom1"/>
</dbReference>
<feature type="transmembrane region" description="Helical" evidence="9">
    <location>
        <begin position="858"/>
        <end position="879"/>
    </location>
</feature>
<dbReference type="KEGG" id="halc:EY643_13695"/>
<comment type="similarity">
    <text evidence="2">Belongs to the MscS (TC 1.A.23) family.</text>
</comment>
<keyword evidence="17" id="KW-1185">Reference proteome</keyword>
<dbReference type="GO" id="GO:0008381">
    <property type="term" value="F:mechanosensitive monoatomic ion channel activity"/>
    <property type="evidence" value="ECO:0007669"/>
    <property type="project" value="UniProtKB-ARBA"/>
</dbReference>
<feature type="domain" description="Mechanosensitive ion channel inner membrane" evidence="12">
    <location>
        <begin position="487"/>
        <end position="803"/>
    </location>
</feature>
<keyword evidence="7" id="KW-0175">Coiled coil</keyword>
<keyword evidence="6 9" id="KW-0472">Membrane</keyword>
<sequence length="1085" mass="120099">MLITAQIRCIVLAGLLLLVSAVSAATPTLDDIAAERAAITSDSSLTEENRSSLLANLDRAQNQLEAANRFREQTAQFKAVMSEADNQTASFNQKLKDAQEAAEDAPPTAPTDASAADLEGQITLLLAERQALSERRTQLLTEVDELPARRKVIKTRLVELQSQAQTPVSESLPEIPRERVPALLAQAQLLANTAEKEALETEVLSEPSRGQIAAAERTWLGQAIESADSLLAVLNDSLEAARSSATAQQLETTYQLQEQLATQDPRLKTFARHNRELAQHLQQTAALTDTARNNGLSMQRLLESIEQDAALMQRRLDVAGRKELLGRVMITRLSSLPDIDELQRDMERRNELIASTSLTQIDTEEDFRALNERQEYLDVLVPDLASWDKDSRNLVNELVDQRSALLEDNLKGMSSLLSQLLDNNDNTARLIDSTEEFHRFLLGNLLWVRNFSYVDIGMLSDQLKNLLAPRYWQQLPRQLSSGYQEQPWSSALLILFLASLLLRWRLRPTYNELLSRPILVSGSTLWHILAGLICSVLLVLPWPLLVYIAGYLLKAAQPASELSDALAEALKLTARVLLALLFTRLLCSRLGVGRRFLKWDARMLDSIRNELNWAGPVVGIALVIDLTAFYLETLASGGPLGALATAVIAGSIIVFCVRLMQQDIFSEDRTLIIALRVISAVAAAVIGMQLVGLLFAGEIYLLALGRSIVLLGAIKLIGDVLERWLLILRSRIERQAREEQKNQLDEGDESSEETDDNLDLSSLSEAHRKLLAMGRFISLAVGLYIIWSPLLPALSLLDSAVLWQVTDSTASDGALRSITLFDLFVSGVILTVTALVTRHLPSLSEVFMREWFNISAGARYASSILMQYLVIAIGASMFLSTIGWEWGKVQWLVAALGVGIGFGLQEIVANFISGIIILFERPVRVGDIISVGQSEGVVRKINPRATVIETFDNKEHLIPNKELITGQVINWSLSETAVRIVVPVGVAYGSDVRKAMDIMLETALEVDLVLAEPEPVVTFEDFGDNALVLWLRCFGSDNRPRAWTELRTIIYEKFTAAGIVIAFPQRDIHLDTSAPLQIELSNPDR</sequence>
<feature type="compositionally biased region" description="Acidic residues" evidence="8">
    <location>
        <begin position="745"/>
        <end position="758"/>
    </location>
</feature>
<evidence type="ECO:0000259" key="13">
    <source>
        <dbReference type="Pfam" id="PF12795"/>
    </source>
</evidence>
<feature type="transmembrane region" description="Helical" evidence="9">
    <location>
        <begin position="671"/>
        <end position="693"/>
    </location>
</feature>